<feature type="domain" description="Protein kinase" evidence="6">
    <location>
        <begin position="329"/>
        <end position="601"/>
    </location>
</feature>
<sequence length="971" mass="108798">MSREQQKRGKQEKGSDGAEKVIVAVKATKEIPKTALVWSLTHVVQPGRRLWGFPRFAGDCANGHKKSNSGSSSEQKSDITDSCSQMILQLHDVYDPNKINVKIKIVSGSPCGAVAAEAKKVQANWVVLDKQLKHEEKQCIEELQCNIVVMKRSQPKVLRLNLVGSKKKDLEELCPLPSEQDEVPGKQTKKNDSLNSIKGPVVTPTSSPELGTPFTATEAGTSSVSSSDQGTSPFLISEMNGESKKEETIKENPEFDDSISDTDSESLSTSSASLRFQPWITDLLLHQRSSQPKEARTEMSHNRLQSSTTRALLEKWFSYADLELATGGFSQANFLAEGGFGSVHRGVLPDGQVIAVKQHKLASSQGDLEFCSEVEVLSCAQHRNVVMLIGFCIEDKRRLLVYEYICNGSLDSHLYGRQREPLEWSSRQKIAVGAARGLRYLHEECRVGCIIHRDMRPNNILITHDFEPLVGDFGLARWQPDGDTGVETRVIGTFGYLAPEYAQSGQITEKADVYSFGVVLVELVTGRKAVDLNRPKGQQCLTEWARPLLEEYAIEELIDPRLGSHYSEHEVYCMLHAASLCIRRDPYSRPRMSQKLARQILNEGVSKSGIGTIFVTATIVDTLLFGRTRASRKLIHLFKEQLISFYRHKCSACYKQYKKKEHLIEHMKTSYHSVHQPRCGVCQKHCKSFESLREHLTGPLPKGICSKLFSQQGCQLCLALFDSPRSLNDHRETCCLSAPTRLGTSTVPDMDSQFDCQYSSDENHAGGFPGAVAIDCEMVGGGSDGSLELCARVCLVDEDENLIFHTYVKPGIPITNYRYDITGLTEEHLRDAMPLKEVREKILQILHNAESISKVRLDGGKARLLVGHDLAHDLYCLNMHYPDHMLSYDIQSGTHDPYEDCISVMRLYKRIRGQIHAEEDHRTLTPRNNIVAIPDSWKSKELENLTPDELYAISKSDYKCWCLDLRPRLAA</sequence>
<evidence type="ECO:0000256" key="4">
    <source>
        <dbReference type="PROSITE-ProRule" id="PRU00042"/>
    </source>
</evidence>
<dbReference type="GO" id="GO:0003676">
    <property type="term" value="F:nucleic acid binding"/>
    <property type="evidence" value="ECO:0007669"/>
    <property type="project" value="InterPro"/>
</dbReference>
<dbReference type="Proteomes" id="UP000075243">
    <property type="component" value="Chromosome 10"/>
</dbReference>
<dbReference type="Gene3D" id="1.10.510.10">
    <property type="entry name" value="Transferase(Phosphotransferase) domain 1"/>
    <property type="match status" value="1"/>
</dbReference>
<dbReference type="InterPro" id="IPR011009">
    <property type="entry name" value="Kinase-like_dom_sf"/>
</dbReference>
<proteinExistence type="predicted"/>
<dbReference type="PANTHER" id="PTHR47989">
    <property type="entry name" value="OS01G0750732 PROTEIN"/>
    <property type="match status" value="1"/>
</dbReference>
<dbReference type="PROSITE" id="PS00109">
    <property type="entry name" value="PROTEIN_KINASE_TYR"/>
    <property type="match status" value="1"/>
</dbReference>
<dbReference type="PROSITE" id="PS50157">
    <property type="entry name" value="ZINC_FINGER_C2H2_2"/>
    <property type="match status" value="1"/>
</dbReference>
<dbReference type="PROSITE" id="PS50011">
    <property type="entry name" value="PROTEIN_KINASE_DOM"/>
    <property type="match status" value="1"/>
</dbReference>
<evidence type="ECO:0000256" key="1">
    <source>
        <dbReference type="ARBA" id="ARBA00022527"/>
    </source>
</evidence>
<dbReference type="Gene3D" id="3.30.200.20">
    <property type="entry name" value="Phosphorylase Kinase, domain 1"/>
    <property type="match status" value="1"/>
</dbReference>
<dbReference type="CDD" id="cd14066">
    <property type="entry name" value="STKc_IRAK"/>
    <property type="match status" value="1"/>
</dbReference>
<evidence type="ECO:0000313" key="8">
    <source>
        <dbReference type="EMBL" id="KYP58363.1"/>
    </source>
</evidence>
<dbReference type="InterPro" id="IPR000719">
    <property type="entry name" value="Prot_kinase_dom"/>
</dbReference>
<dbReference type="PANTHER" id="PTHR47989:SF14">
    <property type="entry name" value="INACTIVE PROTEIN KINASE SELMODRAFT_444075"/>
    <property type="match status" value="1"/>
</dbReference>
<feature type="compositionally biased region" description="Basic and acidic residues" evidence="5">
    <location>
        <begin position="241"/>
        <end position="253"/>
    </location>
</feature>
<dbReference type="SUPFAM" id="SSF53098">
    <property type="entry name" value="Ribonuclease H-like"/>
    <property type="match status" value="1"/>
</dbReference>
<dbReference type="GO" id="GO:0005524">
    <property type="term" value="F:ATP binding"/>
    <property type="evidence" value="ECO:0007669"/>
    <property type="project" value="UniProtKB-KW"/>
</dbReference>
<dbReference type="STRING" id="3821.A0A151SU74"/>
<dbReference type="Gramene" id="C.cajan_13357.t">
    <property type="protein sequence ID" value="C.cajan_13357.t"/>
    <property type="gene ID" value="C.cajan_13357"/>
</dbReference>
<dbReference type="Pfam" id="PF07714">
    <property type="entry name" value="PK_Tyr_Ser-Thr"/>
    <property type="match status" value="1"/>
</dbReference>
<organism evidence="8 9">
    <name type="scientific">Cajanus cajan</name>
    <name type="common">Pigeon pea</name>
    <name type="synonym">Cajanus indicus</name>
    <dbReference type="NCBI Taxonomy" id="3821"/>
    <lineage>
        <taxon>Eukaryota</taxon>
        <taxon>Viridiplantae</taxon>
        <taxon>Streptophyta</taxon>
        <taxon>Embryophyta</taxon>
        <taxon>Tracheophyta</taxon>
        <taxon>Spermatophyta</taxon>
        <taxon>Magnoliopsida</taxon>
        <taxon>eudicotyledons</taxon>
        <taxon>Gunneridae</taxon>
        <taxon>Pentapetalae</taxon>
        <taxon>rosids</taxon>
        <taxon>fabids</taxon>
        <taxon>Fabales</taxon>
        <taxon>Fabaceae</taxon>
        <taxon>Papilionoideae</taxon>
        <taxon>50 kb inversion clade</taxon>
        <taxon>NPAAA clade</taxon>
        <taxon>indigoferoid/millettioid clade</taxon>
        <taxon>Phaseoleae</taxon>
        <taxon>Cajanus</taxon>
    </lineage>
</organism>
<feature type="compositionally biased region" description="Acidic residues" evidence="5">
    <location>
        <begin position="254"/>
        <end position="264"/>
    </location>
</feature>
<feature type="region of interest" description="Disordered" evidence="5">
    <location>
        <begin position="174"/>
        <end position="266"/>
    </location>
</feature>
<evidence type="ECO:0000259" key="7">
    <source>
        <dbReference type="PROSITE" id="PS50157"/>
    </source>
</evidence>
<keyword evidence="1" id="KW-0723">Serine/threonine-protein kinase</keyword>
<evidence type="ECO:0000256" key="3">
    <source>
        <dbReference type="ARBA" id="ARBA00022840"/>
    </source>
</evidence>
<gene>
    <name evidence="8" type="ORF">KK1_013769</name>
</gene>
<evidence type="ECO:0000256" key="5">
    <source>
        <dbReference type="SAM" id="MobiDB-lite"/>
    </source>
</evidence>
<dbReference type="SMART" id="SM00479">
    <property type="entry name" value="EXOIII"/>
    <property type="match status" value="1"/>
</dbReference>
<reference evidence="8 9" key="1">
    <citation type="journal article" date="2012" name="Nat. Biotechnol.">
        <title>Draft genome sequence of pigeonpea (Cajanus cajan), an orphan legume crop of resource-poor farmers.</title>
        <authorList>
            <person name="Varshney R.K."/>
            <person name="Chen W."/>
            <person name="Li Y."/>
            <person name="Bharti A.K."/>
            <person name="Saxena R.K."/>
            <person name="Schlueter J.A."/>
            <person name="Donoghue M.T."/>
            <person name="Azam S."/>
            <person name="Fan G."/>
            <person name="Whaley A.M."/>
            <person name="Farmer A.D."/>
            <person name="Sheridan J."/>
            <person name="Iwata A."/>
            <person name="Tuteja R."/>
            <person name="Penmetsa R.V."/>
            <person name="Wu W."/>
            <person name="Upadhyaya H.D."/>
            <person name="Yang S.P."/>
            <person name="Shah T."/>
            <person name="Saxena K.B."/>
            <person name="Michael T."/>
            <person name="McCombie W.R."/>
            <person name="Yang B."/>
            <person name="Zhang G."/>
            <person name="Yang H."/>
            <person name="Wang J."/>
            <person name="Spillane C."/>
            <person name="Cook D.R."/>
            <person name="May G.D."/>
            <person name="Xu X."/>
            <person name="Jackson S.A."/>
        </authorList>
    </citation>
    <scope>NUCLEOTIDE SEQUENCE [LARGE SCALE GENOMIC DNA]</scope>
    <source>
        <strain evidence="9">cv. Asha</strain>
    </source>
</reference>
<keyword evidence="4" id="KW-0479">Metal-binding</keyword>
<dbReference type="InterPro" id="IPR036397">
    <property type="entry name" value="RNaseH_sf"/>
</dbReference>
<dbReference type="GO" id="GO:0008270">
    <property type="term" value="F:zinc ion binding"/>
    <property type="evidence" value="ECO:0007669"/>
    <property type="project" value="UniProtKB-KW"/>
</dbReference>
<keyword evidence="8" id="KW-0808">Transferase</keyword>
<dbReference type="InterPro" id="IPR012337">
    <property type="entry name" value="RNaseH-like_sf"/>
</dbReference>
<dbReference type="FunFam" id="3.40.50.620:FF:000211">
    <property type="entry name" value="Dual-specific kinase DSK1-like"/>
    <property type="match status" value="1"/>
</dbReference>
<dbReference type="InterPro" id="IPR013087">
    <property type="entry name" value="Znf_C2H2_type"/>
</dbReference>
<dbReference type="Pfam" id="PF00929">
    <property type="entry name" value="RNase_T"/>
    <property type="match status" value="1"/>
</dbReference>
<evidence type="ECO:0000256" key="2">
    <source>
        <dbReference type="ARBA" id="ARBA00022741"/>
    </source>
</evidence>
<dbReference type="Gene3D" id="3.30.420.10">
    <property type="entry name" value="Ribonuclease H-like superfamily/Ribonuclease H"/>
    <property type="match status" value="1"/>
</dbReference>
<keyword evidence="4" id="KW-0862">Zinc</keyword>
<keyword evidence="3" id="KW-0067">ATP-binding</keyword>
<dbReference type="FunFam" id="3.30.200.20:FF:000162">
    <property type="entry name" value="Adenine nucleotide alpha hydrolase-like domain kinase"/>
    <property type="match status" value="1"/>
</dbReference>
<accession>A0A151SU74</accession>
<keyword evidence="2" id="KW-0547">Nucleotide-binding</keyword>
<dbReference type="AlphaFoldDB" id="A0A151SU74"/>
<dbReference type="SUPFAM" id="SSF56112">
    <property type="entry name" value="Protein kinase-like (PK-like)"/>
    <property type="match status" value="1"/>
</dbReference>
<dbReference type="GO" id="GO:0004674">
    <property type="term" value="F:protein serine/threonine kinase activity"/>
    <property type="evidence" value="ECO:0007669"/>
    <property type="project" value="UniProtKB-KW"/>
</dbReference>
<name>A0A151SU74_CAJCA</name>
<evidence type="ECO:0000259" key="6">
    <source>
        <dbReference type="PROSITE" id="PS50011"/>
    </source>
</evidence>
<keyword evidence="9" id="KW-1185">Reference proteome</keyword>
<dbReference type="InterPro" id="IPR008266">
    <property type="entry name" value="Tyr_kinase_AS"/>
</dbReference>
<dbReference type="FunFam" id="1.10.510.10:FF:000298">
    <property type="entry name" value="Adenine nucleotide alpha hydrolase-like domain kinase"/>
    <property type="match status" value="1"/>
</dbReference>
<keyword evidence="4" id="KW-0863">Zinc-finger</keyword>
<dbReference type="InterPro" id="IPR013520">
    <property type="entry name" value="Ribonucl_H"/>
</dbReference>
<dbReference type="InterPro" id="IPR001245">
    <property type="entry name" value="Ser-Thr/Tyr_kinase_cat_dom"/>
</dbReference>
<dbReference type="EMBL" id="CM003612">
    <property type="protein sequence ID" value="KYP58363.1"/>
    <property type="molecule type" value="Genomic_DNA"/>
</dbReference>
<evidence type="ECO:0000313" key="9">
    <source>
        <dbReference type="Proteomes" id="UP000075243"/>
    </source>
</evidence>
<dbReference type="PROSITE" id="PS00028">
    <property type="entry name" value="ZINC_FINGER_C2H2_1"/>
    <property type="match status" value="1"/>
</dbReference>
<feature type="domain" description="C2H2-type" evidence="7">
    <location>
        <begin position="648"/>
        <end position="677"/>
    </location>
</feature>
<dbReference type="OMA" id="QDSQIMV"/>
<protein>
    <submittedName>
        <fullName evidence="8">Serine/threonine-protein kinase RLCKVII</fullName>
    </submittedName>
</protein>
<keyword evidence="8" id="KW-0418">Kinase</keyword>
<feature type="compositionally biased region" description="Polar residues" evidence="5">
    <location>
        <begin position="203"/>
        <end position="221"/>
    </location>
</feature>